<accession>A0ABQ5QD66</accession>
<dbReference type="Pfam" id="PF00160">
    <property type="entry name" value="Pro_isomerase"/>
    <property type="match status" value="1"/>
</dbReference>
<dbReference type="InterPro" id="IPR016024">
    <property type="entry name" value="ARM-type_fold"/>
</dbReference>
<dbReference type="PRINTS" id="PR00153">
    <property type="entry name" value="CSAPPISMRASE"/>
</dbReference>
<dbReference type="InterPro" id="IPR044666">
    <property type="entry name" value="Cyclophilin_A-like"/>
</dbReference>
<dbReference type="PROSITE" id="PS50072">
    <property type="entry name" value="CSA_PPIASE_2"/>
    <property type="match status" value="1"/>
</dbReference>
<dbReference type="Proteomes" id="UP001165069">
    <property type="component" value="Unassembled WGS sequence"/>
</dbReference>
<organism evidence="6 7">
    <name type="scientific">Geothrix limicola</name>
    <dbReference type="NCBI Taxonomy" id="2927978"/>
    <lineage>
        <taxon>Bacteria</taxon>
        <taxon>Pseudomonadati</taxon>
        <taxon>Acidobacteriota</taxon>
        <taxon>Holophagae</taxon>
        <taxon>Holophagales</taxon>
        <taxon>Holophagaceae</taxon>
        <taxon>Geothrix</taxon>
    </lineage>
</organism>
<dbReference type="EMBL" id="BSDE01000001">
    <property type="protein sequence ID" value="GLH72514.1"/>
    <property type="molecule type" value="Genomic_DNA"/>
</dbReference>
<feature type="signal peptide" evidence="4">
    <location>
        <begin position="1"/>
        <end position="16"/>
    </location>
</feature>
<protein>
    <recommendedName>
        <fullName evidence="1">peptidylprolyl isomerase</fullName>
        <ecNumber evidence="1">5.2.1.8</ecNumber>
    </recommendedName>
</protein>
<keyword evidence="2" id="KW-0697">Rotamase</keyword>
<evidence type="ECO:0000256" key="2">
    <source>
        <dbReference type="ARBA" id="ARBA00023110"/>
    </source>
</evidence>
<evidence type="ECO:0000256" key="3">
    <source>
        <dbReference type="ARBA" id="ARBA00023235"/>
    </source>
</evidence>
<feature type="domain" description="PPIase cyclophilin-type" evidence="5">
    <location>
        <begin position="462"/>
        <end position="593"/>
    </location>
</feature>
<feature type="chain" id="PRO_5046770229" description="peptidylprolyl isomerase" evidence="4">
    <location>
        <begin position="17"/>
        <end position="593"/>
    </location>
</feature>
<comment type="caution">
    <text evidence="6">The sequence shown here is derived from an EMBL/GenBank/DDBJ whole genome shotgun (WGS) entry which is preliminary data.</text>
</comment>
<keyword evidence="7" id="KW-1185">Reference proteome</keyword>
<sequence length="593" mass="65228">MRRLLCLLTLPLSAQAVHFTVREAIQAEWSRQPPTFTEAQKQALSERDRARLDLTLRRIGAPGAPVLLPAELEKPTAEIWEAKAKEARTPQERFTALFFLNRMKSPKALMALDGLRPEDAATWPRHLHLEAALATARLNGGEISPALQAFLEARQKAGKVDPVRAQAARLRLVMAGKEKELLSPVEATPGSLLAMMDAWNRSPWAQRRDLALGAFRTLSPDSEAWPRLGLRPPTSATLDQARAGVLSRLAEGVPTSAPAEAFQIGSDPWSSASQPLAQWYGFQALAKFQAPLPALQAALQQQPFFGATSPMMLGNLLPALRQQAPKQADELRSRLLSGSDALARAAAIEDLPAPPTDLDALTQRTWKDTQFESQQTLIQSYARWKMTPDEQKAQLRPWLQHPDWTCRYEAYLALQKLDPATPWPGAPKPTAIDRAILKEATRLAERGRPIRLRITFSGARAVTLRLDPTVAPMNVANLVLLARKGYFNGRLVPRVVPDFTVQMGSPCDTMDGGPGYTVRCENSLTWYGPGSVGMALAGKDTGGSQFFILTNASPHLTGKYTRMGEVENPDQALRVLDEIELGARIQSIQVIEP</sequence>
<dbReference type="PANTHER" id="PTHR45625">
    <property type="entry name" value="PEPTIDYL-PROLYL CIS-TRANS ISOMERASE-RELATED"/>
    <property type="match status" value="1"/>
</dbReference>
<evidence type="ECO:0000313" key="6">
    <source>
        <dbReference type="EMBL" id="GLH72514.1"/>
    </source>
</evidence>
<keyword evidence="3" id="KW-0413">Isomerase</keyword>
<evidence type="ECO:0000256" key="1">
    <source>
        <dbReference type="ARBA" id="ARBA00013194"/>
    </source>
</evidence>
<name>A0ABQ5QD66_9BACT</name>
<reference evidence="6 7" key="1">
    <citation type="journal article" date="2023" name="Antonie Van Leeuwenhoek">
        <title>Mesoterricola silvestris gen. nov., sp. nov., Mesoterricola sediminis sp. nov., Geothrix oryzae sp. nov., Geothrix edaphica sp. nov., Geothrix rubra sp. nov., and Geothrix limicola sp. nov., six novel members of Acidobacteriota isolated from soils.</title>
        <authorList>
            <person name="Itoh H."/>
            <person name="Sugisawa Y."/>
            <person name="Mise K."/>
            <person name="Xu Z."/>
            <person name="Kuniyasu M."/>
            <person name="Ushijima N."/>
            <person name="Kawano K."/>
            <person name="Kobayashi E."/>
            <person name="Shiratori Y."/>
            <person name="Masuda Y."/>
            <person name="Senoo K."/>
        </authorList>
    </citation>
    <scope>NUCLEOTIDE SEQUENCE [LARGE SCALE GENOMIC DNA]</scope>
    <source>
        <strain evidence="6 7">Red804</strain>
    </source>
</reference>
<dbReference type="InterPro" id="IPR029000">
    <property type="entry name" value="Cyclophilin-like_dom_sf"/>
</dbReference>
<evidence type="ECO:0000256" key="4">
    <source>
        <dbReference type="SAM" id="SignalP"/>
    </source>
</evidence>
<evidence type="ECO:0000259" key="5">
    <source>
        <dbReference type="PROSITE" id="PS50072"/>
    </source>
</evidence>
<evidence type="ECO:0000313" key="7">
    <source>
        <dbReference type="Proteomes" id="UP001165069"/>
    </source>
</evidence>
<keyword evidence="4" id="KW-0732">Signal</keyword>
<dbReference type="RefSeq" id="WP_285571226.1">
    <property type="nucleotide sequence ID" value="NZ_BSDE01000001.1"/>
</dbReference>
<gene>
    <name evidence="6" type="ORF">GETHLI_10160</name>
</gene>
<dbReference type="SUPFAM" id="SSF50891">
    <property type="entry name" value="Cyclophilin-like"/>
    <property type="match status" value="1"/>
</dbReference>
<dbReference type="EC" id="5.2.1.8" evidence="1"/>
<proteinExistence type="predicted"/>
<dbReference type="SUPFAM" id="SSF48371">
    <property type="entry name" value="ARM repeat"/>
    <property type="match status" value="1"/>
</dbReference>
<dbReference type="Gene3D" id="2.40.100.10">
    <property type="entry name" value="Cyclophilin-like"/>
    <property type="match status" value="1"/>
</dbReference>
<dbReference type="InterPro" id="IPR002130">
    <property type="entry name" value="Cyclophilin-type_PPIase_dom"/>
</dbReference>
<dbReference type="PANTHER" id="PTHR45625:SF4">
    <property type="entry name" value="PEPTIDYLPROLYL ISOMERASE DOMAIN AND WD REPEAT-CONTAINING PROTEIN 1"/>
    <property type="match status" value="1"/>
</dbReference>